<dbReference type="Proteomes" id="UP000011096">
    <property type="component" value="Unassembled WGS sequence"/>
</dbReference>
<name>L2GB25_COLFN</name>
<sequence>MKVLSLAALSSLAATLVVAGNCPIESDCIQTACENFEMTDKVQYTGGLNMPDTRLSHMLGAVCKDLHGNKVFSYLPLSACITNTDGNMGFSYAFEHLKNKGNYGKGCNDCKILSRKNNEDVIMECKCKDNDNRGKINLSQGIWQYNGRLGCYREEGGLVPISPVKKKRSNEPDTFTLPYPVGQTFDDVPQSVEQRTVKLSFPVGQTADKIPHPVEQPGDGSTHGPPSTPDTPDIYIDVTTERRSEEPRALEFPGDDNAPFGDDDSREEPAYDDGNGKRGRSFRQF</sequence>
<dbReference type="HOGENOM" id="CLU_986989_0_0_1"/>
<reference evidence="5 6" key="2">
    <citation type="submission" date="2012-08" db="EMBL/GenBank/DDBJ databases">
        <authorList>
            <person name="Gan P.H.P."/>
            <person name="Ikeda K."/>
            <person name="Irieda H."/>
            <person name="Narusaka M."/>
            <person name="O'Connell R.J."/>
            <person name="Narusaka Y."/>
            <person name="Takano Y."/>
            <person name="Kubo Y."/>
            <person name="Shirasu K."/>
        </authorList>
    </citation>
    <scope>NUCLEOTIDE SEQUENCE [LARGE SCALE GENOMIC DNA]</scope>
    <source>
        <strain evidence="5 6">Nara gc5</strain>
    </source>
</reference>
<evidence type="ECO:0000313" key="4">
    <source>
        <dbReference type="EMBL" id="ELA35471.1"/>
    </source>
</evidence>
<organism evidence="4">
    <name type="scientific">Colletotrichum fructicola (strain Nara gc5)</name>
    <name type="common">Anthracnose fungus</name>
    <name type="synonym">Colletotrichum gloeosporioides (strain Nara gc5)</name>
    <dbReference type="NCBI Taxonomy" id="1213859"/>
    <lineage>
        <taxon>Eukaryota</taxon>
        <taxon>Fungi</taxon>
        <taxon>Dikarya</taxon>
        <taxon>Ascomycota</taxon>
        <taxon>Pezizomycotina</taxon>
        <taxon>Sordariomycetes</taxon>
        <taxon>Hypocreomycetidae</taxon>
        <taxon>Glomerellales</taxon>
        <taxon>Glomerellaceae</taxon>
        <taxon>Colletotrichum</taxon>
        <taxon>Colletotrichum gloeosporioides species complex</taxon>
    </lineage>
</organism>
<evidence type="ECO:0000313" key="6">
    <source>
        <dbReference type="Proteomes" id="UP000011096"/>
    </source>
</evidence>
<protein>
    <submittedName>
        <fullName evidence="4">Cvnh domain-containing protein</fullName>
    </submittedName>
</protein>
<dbReference type="AlphaFoldDB" id="L2GB25"/>
<feature type="chain" id="PRO_5033701683" evidence="2">
    <location>
        <begin position="20"/>
        <end position="285"/>
    </location>
</feature>
<evidence type="ECO:0000256" key="2">
    <source>
        <dbReference type="SAM" id="SignalP"/>
    </source>
</evidence>
<dbReference type="EMBL" id="KB020566">
    <property type="protein sequence ID" value="ELA35471.1"/>
    <property type="molecule type" value="Genomic_DNA"/>
</dbReference>
<evidence type="ECO:0000256" key="1">
    <source>
        <dbReference type="SAM" id="MobiDB-lite"/>
    </source>
</evidence>
<feature type="region of interest" description="Disordered" evidence="1">
    <location>
        <begin position="200"/>
        <end position="285"/>
    </location>
</feature>
<reference evidence="4" key="1">
    <citation type="submission" date="2012-08" db="EMBL/GenBank/DDBJ databases">
        <title>Genome analysis of Colletotrichum orbiculare and Colletotrichum fructicola.</title>
        <authorList>
            <person name="Gan P.H.P."/>
            <person name="Ikeda K."/>
            <person name="Irieda H."/>
            <person name="Narusaka M."/>
            <person name="O'Connell R.J."/>
            <person name="Narusaka Y."/>
            <person name="Takano Y."/>
            <person name="Kubo Y."/>
            <person name="Shirasu K."/>
        </authorList>
    </citation>
    <scope>NUCLEOTIDE SEQUENCE</scope>
    <source>
        <strain evidence="4">Nara gc5</strain>
    </source>
</reference>
<feature type="compositionally biased region" description="Basic and acidic residues" evidence="1">
    <location>
        <begin position="239"/>
        <end position="249"/>
    </location>
</feature>
<keyword evidence="2" id="KW-0732">Signal</keyword>
<dbReference type="Pfam" id="PF08881">
    <property type="entry name" value="CVNH"/>
    <property type="match status" value="1"/>
</dbReference>
<accession>L2GB25</accession>
<evidence type="ECO:0000313" key="5">
    <source>
        <dbReference type="EMBL" id="KAF4487457.1"/>
    </source>
</evidence>
<dbReference type="OrthoDB" id="2947935at2759"/>
<dbReference type="InterPro" id="IPR011058">
    <property type="entry name" value="Cyanovirin-N"/>
</dbReference>
<dbReference type="Gene3D" id="2.30.60.10">
    <property type="entry name" value="Cyanovirin-N"/>
    <property type="match status" value="1"/>
</dbReference>
<keyword evidence="6" id="KW-1185">Reference proteome</keyword>
<reference evidence="5 6" key="3">
    <citation type="submission" date="2020-04" db="EMBL/GenBank/DDBJ databases">
        <title>Genome sequencing and assembly of multiple isolates from the Colletotrichum gloeosporioides species complex.</title>
        <authorList>
            <person name="Gan P."/>
            <person name="Shirasu K."/>
        </authorList>
    </citation>
    <scope>NUCLEOTIDE SEQUENCE [LARGE SCALE GENOMIC DNA]</scope>
    <source>
        <strain evidence="5 6">Nara gc5</strain>
    </source>
</reference>
<dbReference type="SUPFAM" id="SSF51322">
    <property type="entry name" value="Cyanovirin-N"/>
    <property type="match status" value="1"/>
</dbReference>
<dbReference type="InterPro" id="IPR036673">
    <property type="entry name" value="Cyanovirin-N_sf"/>
</dbReference>
<proteinExistence type="predicted"/>
<dbReference type="EMBL" id="ANPB02000003">
    <property type="protein sequence ID" value="KAF4487457.1"/>
    <property type="molecule type" value="Genomic_DNA"/>
</dbReference>
<dbReference type="InParanoid" id="L2GB25"/>
<feature type="signal peptide" evidence="2">
    <location>
        <begin position="1"/>
        <end position="19"/>
    </location>
</feature>
<gene>
    <name evidence="4" type="ORF">CGGC5_4808</name>
    <name evidence="5" type="ORF">CGGC5_v005597</name>
</gene>
<feature type="domain" description="Cyanovirin-N" evidence="3">
    <location>
        <begin position="53"/>
        <end position="149"/>
    </location>
</feature>
<evidence type="ECO:0000259" key="3">
    <source>
        <dbReference type="Pfam" id="PF08881"/>
    </source>
</evidence>